<reference evidence="1 2" key="1">
    <citation type="journal article" date="2011" name="PLoS ONE">
        <title>Core proteome of the minimal cell: comparative proteomics of three mollicute species.</title>
        <authorList>
            <person name="Fisunov G.Y."/>
            <person name="Alexeev D.G."/>
            <person name="Bazaleev N.A."/>
            <person name="Ladygina V.G."/>
            <person name="Galyamina M.A."/>
            <person name="Kondratov I.G."/>
            <person name="Zhukova N.A."/>
            <person name="Serebryakova M.V."/>
            <person name="Demina I.A."/>
            <person name="Govorun V.M."/>
        </authorList>
    </citation>
    <scope>NUCLEOTIDE SEQUENCE [LARGE SCALE GENOMIC DNA]</scope>
    <source>
        <strain evidence="1 2">S6</strain>
    </source>
</reference>
<accession>A0A0F6CLH8</accession>
<evidence type="ECO:0000313" key="1">
    <source>
        <dbReference type="EMBL" id="AHB99950.1"/>
    </source>
</evidence>
<dbReference type="AlphaFoldDB" id="A0A0F6CLH8"/>
<sequence>MIIIFIVIDLISKNMFKYLSDKKLIDSCFVLANDIIKHLQTDLARQSIDTQIYLVAETKEKLTCNNDGIDFDFDFVLKLLKPAIALKNRTNDQLKNDIKKSFEHVLKDQFQQNEAVVEPTTSGFSVANIVHKDFPKQKFYLDIVIYKFDGKGFFILKEHKNGVNQVWTKTKSLKELIDRMNLVESDPVAWSKFKERYLYWKTKYLEVNKSRPSSFSCKVQALNDAFNKFWQNQ</sequence>
<dbReference type="EMBL" id="CP006916">
    <property type="protein sequence ID" value="AHB99950.1"/>
    <property type="molecule type" value="Genomic_DNA"/>
</dbReference>
<gene>
    <name evidence="1" type="ORF">GCW_03940</name>
</gene>
<proteinExistence type="predicted"/>
<evidence type="ECO:0000313" key="2">
    <source>
        <dbReference type="Proteomes" id="UP000018735"/>
    </source>
</evidence>
<dbReference type="HOGENOM" id="CLU_1188899_0_0_14"/>
<dbReference type="KEGG" id="mgz:GCW_03940"/>
<protein>
    <submittedName>
        <fullName evidence="1">Uncharacterized protein</fullName>
    </submittedName>
</protein>
<organism evidence="1 2">
    <name type="scientific">Mycoplasmoides gallisepticum S6</name>
    <dbReference type="NCBI Taxonomy" id="1006581"/>
    <lineage>
        <taxon>Bacteria</taxon>
        <taxon>Bacillati</taxon>
        <taxon>Mycoplasmatota</taxon>
        <taxon>Mycoplasmoidales</taxon>
        <taxon>Mycoplasmoidaceae</taxon>
        <taxon>Mycoplasmoides</taxon>
    </lineage>
</organism>
<name>A0A0F6CLH8_MYCGL</name>
<dbReference type="Proteomes" id="UP000018735">
    <property type="component" value="Chromosome"/>
</dbReference>